<evidence type="ECO:0000256" key="8">
    <source>
        <dbReference type="PROSITE-ProRule" id="PRU00027"/>
    </source>
</evidence>
<proteinExistence type="predicted"/>
<evidence type="ECO:0000313" key="11">
    <source>
        <dbReference type="Proteomes" id="UP000077755"/>
    </source>
</evidence>
<evidence type="ECO:0000256" key="6">
    <source>
        <dbReference type="ARBA" id="ARBA00023163"/>
    </source>
</evidence>
<keyword evidence="11" id="KW-1185">Reference proteome</keyword>
<dbReference type="PANTHER" id="PTHR46481:SF10">
    <property type="entry name" value="ZINC FINGER BED DOMAIN-CONTAINING PROTEIN 39"/>
    <property type="match status" value="1"/>
</dbReference>
<name>A0AAF0XYI5_DAUCS</name>
<evidence type="ECO:0000256" key="2">
    <source>
        <dbReference type="ARBA" id="ARBA00022723"/>
    </source>
</evidence>
<dbReference type="GO" id="GO:0003677">
    <property type="term" value="F:DNA binding"/>
    <property type="evidence" value="ECO:0007669"/>
    <property type="project" value="InterPro"/>
</dbReference>
<keyword evidence="2" id="KW-0479">Metal-binding</keyword>
<dbReference type="PROSITE" id="PS50808">
    <property type="entry name" value="ZF_BED"/>
    <property type="match status" value="1"/>
</dbReference>
<comment type="subcellular location">
    <subcellularLocation>
        <location evidence="1">Nucleus</location>
    </subcellularLocation>
</comment>
<dbReference type="GO" id="GO:0009791">
    <property type="term" value="P:post-embryonic development"/>
    <property type="evidence" value="ECO:0007669"/>
    <property type="project" value="UniProtKB-ARBA"/>
</dbReference>
<accession>A0AAF0XYI5</accession>
<organism evidence="10 11">
    <name type="scientific">Daucus carota subsp. sativus</name>
    <name type="common">Carrot</name>
    <dbReference type="NCBI Taxonomy" id="79200"/>
    <lineage>
        <taxon>Eukaryota</taxon>
        <taxon>Viridiplantae</taxon>
        <taxon>Streptophyta</taxon>
        <taxon>Embryophyta</taxon>
        <taxon>Tracheophyta</taxon>
        <taxon>Spermatophyta</taxon>
        <taxon>Magnoliopsida</taxon>
        <taxon>eudicotyledons</taxon>
        <taxon>Gunneridae</taxon>
        <taxon>Pentapetalae</taxon>
        <taxon>asterids</taxon>
        <taxon>campanulids</taxon>
        <taxon>Apiales</taxon>
        <taxon>Apiaceae</taxon>
        <taxon>Apioideae</taxon>
        <taxon>Scandiceae</taxon>
        <taxon>Daucinae</taxon>
        <taxon>Daucus</taxon>
        <taxon>Daucus sect. Daucus</taxon>
    </lineage>
</organism>
<reference evidence="10" key="1">
    <citation type="journal article" date="2016" name="Nat. Genet.">
        <title>A high-quality carrot genome assembly provides new insights into carotenoid accumulation and asterid genome evolution.</title>
        <authorList>
            <person name="Iorizzo M."/>
            <person name="Ellison S."/>
            <person name="Senalik D."/>
            <person name="Zeng P."/>
            <person name="Satapoomin P."/>
            <person name="Huang J."/>
            <person name="Bowman M."/>
            <person name="Iovene M."/>
            <person name="Sanseverino W."/>
            <person name="Cavagnaro P."/>
            <person name="Yildiz M."/>
            <person name="Macko-Podgorni A."/>
            <person name="Moranska E."/>
            <person name="Grzebelus E."/>
            <person name="Grzebelus D."/>
            <person name="Ashrafi H."/>
            <person name="Zheng Z."/>
            <person name="Cheng S."/>
            <person name="Spooner D."/>
            <person name="Van Deynze A."/>
            <person name="Simon P."/>
        </authorList>
    </citation>
    <scope>NUCLEOTIDE SEQUENCE</scope>
    <source>
        <tissue evidence="10">Leaf</tissue>
    </source>
</reference>
<dbReference type="InterPro" id="IPR036236">
    <property type="entry name" value="Znf_C2H2_sf"/>
</dbReference>
<reference evidence="10" key="2">
    <citation type="submission" date="2022-03" db="EMBL/GenBank/DDBJ databases">
        <title>Draft title - Genomic analysis of global carrot germplasm unveils the trajectory of domestication and the origin of high carotenoid orange carrot.</title>
        <authorList>
            <person name="Iorizzo M."/>
            <person name="Ellison S."/>
            <person name="Senalik D."/>
            <person name="Macko-Podgorni A."/>
            <person name="Grzebelus D."/>
            <person name="Bostan H."/>
            <person name="Rolling W."/>
            <person name="Curaba J."/>
            <person name="Simon P."/>
        </authorList>
    </citation>
    <scope>NUCLEOTIDE SEQUENCE</scope>
    <source>
        <tissue evidence="10">Leaf</tissue>
    </source>
</reference>
<evidence type="ECO:0000256" key="4">
    <source>
        <dbReference type="ARBA" id="ARBA00022833"/>
    </source>
</evidence>
<keyword evidence="7" id="KW-0539">Nucleus</keyword>
<keyword evidence="5" id="KW-0805">Transcription regulation</keyword>
<dbReference type="InterPro" id="IPR003656">
    <property type="entry name" value="Znf_BED"/>
</dbReference>
<dbReference type="GO" id="GO:0008270">
    <property type="term" value="F:zinc ion binding"/>
    <property type="evidence" value="ECO:0007669"/>
    <property type="project" value="UniProtKB-KW"/>
</dbReference>
<feature type="domain" description="BED-type" evidence="9">
    <location>
        <begin position="31"/>
        <end position="97"/>
    </location>
</feature>
<dbReference type="Pfam" id="PF02892">
    <property type="entry name" value="zf-BED"/>
    <property type="match status" value="1"/>
</dbReference>
<sequence>MITSHAGNDGTNKTVENCIDVDEPEEKQTRKRTSEVWKDFTKVKNSNGIEKAICDHCKKSFVGDSTSGTSHLAMHLKRCTAKIYKIRDRCQDKSRQDLAKMVVKHNYPFNMAKHEFFENFCSGLNPDFRLHSRTTVRSDVIKLDEEIKGHAHYIWTSDSQNIAYAALTVHYIDSEWMLSKKILNYRYISYPHDGESLFRFISQLIMEWNLDKKLFSMVVDNASSNDCI</sequence>
<dbReference type="SMART" id="SM00614">
    <property type="entry name" value="ZnF_BED"/>
    <property type="match status" value="1"/>
</dbReference>
<dbReference type="SUPFAM" id="SSF57667">
    <property type="entry name" value="beta-beta-alpha zinc fingers"/>
    <property type="match status" value="1"/>
</dbReference>
<protein>
    <recommendedName>
        <fullName evidence="9">BED-type domain-containing protein</fullName>
    </recommendedName>
</protein>
<dbReference type="AlphaFoldDB" id="A0AAF0XYI5"/>
<evidence type="ECO:0000259" key="9">
    <source>
        <dbReference type="PROSITE" id="PS50808"/>
    </source>
</evidence>
<dbReference type="PANTHER" id="PTHR46481">
    <property type="entry name" value="ZINC FINGER BED DOMAIN-CONTAINING PROTEIN 4"/>
    <property type="match status" value="1"/>
</dbReference>
<dbReference type="Proteomes" id="UP000077755">
    <property type="component" value="Chromosome 9"/>
</dbReference>
<evidence type="ECO:0000256" key="5">
    <source>
        <dbReference type="ARBA" id="ARBA00023015"/>
    </source>
</evidence>
<evidence type="ECO:0000256" key="1">
    <source>
        <dbReference type="ARBA" id="ARBA00004123"/>
    </source>
</evidence>
<dbReference type="GO" id="GO:0005634">
    <property type="term" value="C:nucleus"/>
    <property type="evidence" value="ECO:0007669"/>
    <property type="project" value="UniProtKB-SubCell"/>
</dbReference>
<evidence type="ECO:0000256" key="7">
    <source>
        <dbReference type="ARBA" id="ARBA00023242"/>
    </source>
</evidence>
<gene>
    <name evidence="10" type="ORF">DCAR_0935328</name>
</gene>
<dbReference type="EMBL" id="CP093351">
    <property type="protein sequence ID" value="WOH15782.1"/>
    <property type="molecule type" value="Genomic_DNA"/>
</dbReference>
<dbReference type="SUPFAM" id="SSF53098">
    <property type="entry name" value="Ribonuclease H-like"/>
    <property type="match status" value="1"/>
</dbReference>
<keyword evidence="6" id="KW-0804">Transcription</keyword>
<evidence type="ECO:0000313" key="10">
    <source>
        <dbReference type="EMBL" id="WOH15782.1"/>
    </source>
</evidence>
<evidence type="ECO:0000256" key="3">
    <source>
        <dbReference type="ARBA" id="ARBA00022771"/>
    </source>
</evidence>
<keyword evidence="3 8" id="KW-0863">Zinc-finger</keyword>
<dbReference type="InterPro" id="IPR052035">
    <property type="entry name" value="ZnF_BED_domain_contain"/>
</dbReference>
<dbReference type="InterPro" id="IPR012337">
    <property type="entry name" value="RNaseH-like_sf"/>
</dbReference>
<keyword evidence="4" id="KW-0862">Zinc</keyword>